<proteinExistence type="predicted"/>
<accession>A0A8S3W430</accession>
<dbReference type="Proteomes" id="UP000691718">
    <property type="component" value="Unassembled WGS sequence"/>
</dbReference>
<sequence length="171" mass="19144">MSFNLLNRDFSKKKDVATLCPDGVRLFFKNEDVAAYNNLILSQCENKVLSTSVDVIIGAKSAEQEANFRLKLHKKSVIDTGGLPYHITFVVGKHYVITTNIDVTDGLCNGAVGKLVHLEFDESNTLIRVWLEFCGSDKAGRKKRQKSSRSSSAKQSSLSLFPLNYEQQIFH</sequence>
<dbReference type="AlphaFoldDB" id="A0A8S3W430"/>
<dbReference type="OrthoDB" id="6141723at2759"/>
<evidence type="ECO:0000313" key="1">
    <source>
        <dbReference type="EMBL" id="CAG4939232.1"/>
    </source>
</evidence>
<organism evidence="1 2">
    <name type="scientific">Parnassius apollo</name>
    <name type="common">Apollo butterfly</name>
    <name type="synonym">Papilio apollo</name>
    <dbReference type="NCBI Taxonomy" id="110799"/>
    <lineage>
        <taxon>Eukaryota</taxon>
        <taxon>Metazoa</taxon>
        <taxon>Ecdysozoa</taxon>
        <taxon>Arthropoda</taxon>
        <taxon>Hexapoda</taxon>
        <taxon>Insecta</taxon>
        <taxon>Pterygota</taxon>
        <taxon>Neoptera</taxon>
        <taxon>Endopterygota</taxon>
        <taxon>Lepidoptera</taxon>
        <taxon>Glossata</taxon>
        <taxon>Ditrysia</taxon>
        <taxon>Papilionoidea</taxon>
        <taxon>Papilionidae</taxon>
        <taxon>Parnassiinae</taxon>
        <taxon>Parnassini</taxon>
        <taxon>Parnassius</taxon>
        <taxon>Parnassius</taxon>
    </lineage>
</organism>
<comment type="caution">
    <text evidence="1">The sequence shown here is derived from an EMBL/GenBank/DDBJ whole genome shotgun (WGS) entry which is preliminary data.</text>
</comment>
<keyword evidence="2" id="KW-1185">Reference proteome</keyword>
<gene>
    <name evidence="1" type="ORF">PAPOLLO_LOCUS1767</name>
</gene>
<name>A0A8S3W430_PARAO</name>
<dbReference type="EMBL" id="CAJQZP010000117">
    <property type="protein sequence ID" value="CAG4939232.1"/>
    <property type="molecule type" value="Genomic_DNA"/>
</dbReference>
<reference evidence="1" key="1">
    <citation type="submission" date="2021-04" db="EMBL/GenBank/DDBJ databases">
        <authorList>
            <person name="Tunstrom K."/>
        </authorList>
    </citation>
    <scope>NUCLEOTIDE SEQUENCE</scope>
</reference>
<evidence type="ECO:0000313" key="2">
    <source>
        <dbReference type="Proteomes" id="UP000691718"/>
    </source>
</evidence>
<protein>
    <submittedName>
        <fullName evidence="1">(apollo) hypothetical protein</fullName>
    </submittedName>
</protein>